<reference evidence="2 3" key="1">
    <citation type="submission" date="2019-08" db="EMBL/GenBank/DDBJ databases">
        <title>Draft genome sequences of two oriental melons (Cucumis melo L. var makuwa).</title>
        <authorList>
            <person name="Kwon S.-Y."/>
        </authorList>
    </citation>
    <scope>NUCLEOTIDE SEQUENCE [LARGE SCALE GENOMIC DNA]</scope>
    <source>
        <strain evidence="3">cv. Chang Bougi</strain>
        <tissue evidence="2">Leaf</tissue>
    </source>
</reference>
<evidence type="ECO:0000313" key="2">
    <source>
        <dbReference type="EMBL" id="TYK20581.1"/>
    </source>
</evidence>
<proteinExistence type="predicted"/>
<name>A0A5D3DAH8_CUCMM</name>
<dbReference type="InterPro" id="IPR057287">
    <property type="entry name" value="Ndx_N"/>
</dbReference>
<dbReference type="AlphaFoldDB" id="A0A5D3DAH8"/>
<gene>
    <name evidence="2" type="ORF">E5676_scaffold237G001820</name>
</gene>
<dbReference type="PANTHER" id="PTHR35743:SF1">
    <property type="entry name" value="NODULIN HOMEOBOX"/>
    <property type="match status" value="1"/>
</dbReference>
<evidence type="ECO:0000259" key="1">
    <source>
        <dbReference type="Pfam" id="PF25246"/>
    </source>
</evidence>
<protein>
    <submittedName>
        <fullName evidence="2">Nodulin homeobox isoform X2</fullName>
    </submittedName>
</protein>
<keyword evidence="2" id="KW-0238">DNA-binding</keyword>
<sequence>MRQFKEEVYYNVTQAIDLMSAVKELNKFSSQELGKLLRDSENFVIHYTSENNMQMTIDVEKLACFLPLHLMAVLISSNRDEALYKYLLCGVRLLYSLCDLAPRHARLEQLPHYLINLGMSSPPLATRYRLFSPSHCKEATIKEILLDDVKMSEQLLDLVFYMLIVLGGFKEENYQSDSISVAHSSLVACSLYLLTGCISSQWQDLVHVLIAHPKVDIFMEAAFASVFQSVKVLDLRLSTKNSDSTCTVPVAELINYLCLQCEASLQFLQTLCQQKAFRERLLRNKVPYTYSNFNKCVARYMLQFKNMSIC</sequence>
<dbReference type="EMBL" id="SSTD01006251">
    <property type="protein sequence ID" value="TYK20581.1"/>
    <property type="molecule type" value="Genomic_DNA"/>
</dbReference>
<organism evidence="2 3">
    <name type="scientific">Cucumis melo var. makuwa</name>
    <name type="common">Oriental melon</name>
    <dbReference type="NCBI Taxonomy" id="1194695"/>
    <lineage>
        <taxon>Eukaryota</taxon>
        <taxon>Viridiplantae</taxon>
        <taxon>Streptophyta</taxon>
        <taxon>Embryophyta</taxon>
        <taxon>Tracheophyta</taxon>
        <taxon>Spermatophyta</taxon>
        <taxon>Magnoliopsida</taxon>
        <taxon>eudicotyledons</taxon>
        <taxon>Gunneridae</taxon>
        <taxon>Pentapetalae</taxon>
        <taxon>rosids</taxon>
        <taxon>fabids</taxon>
        <taxon>Cucurbitales</taxon>
        <taxon>Cucurbitaceae</taxon>
        <taxon>Benincaseae</taxon>
        <taxon>Cucumis</taxon>
    </lineage>
</organism>
<dbReference type="PANTHER" id="PTHR35743">
    <property type="entry name" value="NODULIN HOMEOBOX"/>
    <property type="match status" value="1"/>
</dbReference>
<dbReference type="InterPro" id="IPR039325">
    <property type="entry name" value="NDX"/>
</dbReference>
<feature type="domain" description="Nodulin homeobox N-terminal" evidence="1">
    <location>
        <begin position="14"/>
        <end position="110"/>
    </location>
</feature>
<feature type="domain" description="Nodulin homeobox N-terminal" evidence="1">
    <location>
        <begin position="137"/>
        <end position="285"/>
    </location>
</feature>
<dbReference type="Proteomes" id="UP000321947">
    <property type="component" value="Unassembled WGS sequence"/>
</dbReference>
<dbReference type="Pfam" id="PF25246">
    <property type="entry name" value="Nodulin_N"/>
    <property type="match status" value="2"/>
</dbReference>
<dbReference type="GO" id="GO:0003697">
    <property type="term" value="F:single-stranded DNA binding"/>
    <property type="evidence" value="ECO:0007669"/>
    <property type="project" value="InterPro"/>
</dbReference>
<accession>A0A5D3DAH8</accession>
<evidence type="ECO:0000313" key="3">
    <source>
        <dbReference type="Proteomes" id="UP000321947"/>
    </source>
</evidence>
<keyword evidence="2" id="KW-0371">Homeobox</keyword>
<comment type="caution">
    <text evidence="2">The sequence shown here is derived from an EMBL/GenBank/DDBJ whole genome shotgun (WGS) entry which is preliminary data.</text>
</comment>
<dbReference type="GO" id="GO:0009908">
    <property type="term" value="P:flower development"/>
    <property type="evidence" value="ECO:0007669"/>
    <property type="project" value="InterPro"/>
</dbReference>